<feature type="domain" description="DUF5658" evidence="2">
    <location>
        <begin position="6"/>
        <end position="95"/>
    </location>
</feature>
<evidence type="ECO:0000313" key="4">
    <source>
        <dbReference type="Proteomes" id="UP001235343"/>
    </source>
</evidence>
<dbReference type="InterPro" id="IPR043717">
    <property type="entry name" value="DUF5658"/>
</dbReference>
<keyword evidence="4" id="KW-1185">Reference proteome</keyword>
<proteinExistence type="predicted"/>
<feature type="transmembrane region" description="Helical" evidence="1">
    <location>
        <begin position="43"/>
        <end position="63"/>
    </location>
</feature>
<dbReference type="RefSeq" id="WP_285933091.1">
    <property type="nucleotide sequence ID" value="NZ_JASTZU010000048.1"/>
</dbReference>
<feature type="transmembrane region" description="Helical" evidence="1">
    <location>
        <begin position="75"/>
        <end position="95"/>
    </location>
</feature>
<keyword evidence="1" id="KW-1133">Transmembrane helix</keyword>
<dbReference type="Proteomes" id="UP001235343">
    <property type="component" value="Unassembled WGS sequence"/>
</dbReference>
<comment type="caution">
    <text evidence="3">The sequence shown here is derived from an EMBL/GenBank/DDBJ whole genome shotgun (WGS) entry which is preliminary data.</text>
</comment>
<dbReference type="EMBL" id="JASTZU010000048">
    <property type="protein sequence ID" value="MDL4841810.1"/>
    <property type="molecule type" value="Genomic_DNA"/>
</dbReference>
<evidence type="ECO:0000259" key="2">
    <source>
        <dbReference type="Pfam" id="PF18902"/>
    </source>
</evidence>
<evidence type="ECO:0000256" key="1">
    <source>
        <dbReference type="SAM" id="Phobius"/>
    </source>
</evidence>
<feature type="transmembrane region" description="Helical" evidence="1">
    <location>
        <begin position="5"/>
        <end position="23"/>
    </location>
</feature>
<gene>
    <name evidence="3" type="ORF">QQS35_15325</name>
</gene>
<dbReference type="Pfam" id="PF18902">
    <property type="entry name" value="DUF5658"/>
    <property type="match status" value="1"/>
</dbReference>
<keyword evidence="1" id="KW-0472">Membrane</keyword>
<name>A0ABT7LB77_9BACI</name>
<keyword evidence="1" id="KW-0812">Transmembrane</keyword>
<organism evidence="3 4">
    <name type="scientific">Aquibacillus rhizosphaerae</name>
    <dbReference type="NCBI Taxonomy" id="3051431"/>
    <lineage>
        <taxon>Bacteria</taxon>
        <taxon>Bacillati</taxon>
        <taxon>Bacillota</taxon>
        <taxon>Bacilli</taxon>
        <taxon>Bacillales</taxon>
        <taxon>Bacillaceae</taxon>
        <taxon>Aquibacillus</taxon>
    </lineage>
</organism>
<accession>A0ABT7LB77</accession>
<evidence type="ECO:0000313" key="3">
    <source>
        <dbReference type="EMBL" id="MDL4841810.1"/>
    </source>
</evidence>
<reference evidence="3 4" key="1">
    <citation type="submission" date="2023-06" db="EMBL/GenBank/DDBJ databases">
        <title>Aquibacillus rhizosphaerae LR5S19.</title>
        <authorList>
            <person name="Sun J.-Q."/>
        </authorList>
    </citation>
    <scope>NUCLEOTIDE SEQUENCE [LARGE SCALE GENOMIC DNA]</scope>
    <source>
        <strain evidence="3 4">LR5S19</strain>
    </source>
</reference>
<protein>
    <submittedName>
        <fullName evidence="3">DUF5658 family protein</fullName>
    </submittedName>
</protein>
<sequence>MLRLFVYLAILNLMDGIFTFYGLKYSYVSELNPLMGNLYQLSPKLFITVKILLSMFLVMLVIWARIPNTKLIKGLVLSASVLYTITFVLHGLWLFGI</sequence>